<reference evidence="2" key="1">
    <citation type="submission" date="2020-12" db="EMBL/GenBank/DDBJ databases">
        <authorList>
            <consortium name="Molecular Ecology Group"/>
        </authorList>
    </citation>
    <scope>NUCLEOTIDE SEQUENCE</scope>
    <source>
        <strain evidence="2">TBG_1078</strain>
    </source>
</reference>
<feature type="compositionally biased region" description="Low complexity" evidence="1">
    <location>
        <begin position="27"/>
        <end position="37"/>
    </location>
</feature>
<sequence>MQGTPGFLEGTGCGLLCFGSQLPPSSGGSQSLSRGSLAPAHPRWAGGQAPGRGWRLLPWTGGTWVAARRRTWTHSTMTTRLSATGASSLLPWPSSWGSLSSSVKDSAVEAKRSTGKSMRMICNDRVSGAPRAGGPFGKPSLSW</sequence>
<accession>A0A811ZMQ6</accession>
<keyword evidence="3" id="KW-1185">Reference proteome</keyword>
<name>A0A811ZMQ6_NYCPR</name>
<gene>
    <name evidence="2" type="ORF">NYPRO_LOCUS22805</name>
</gene>
<protein>
    <submittedName>
        <fullName evidence="2">(raccoon dog) hypothetical protein</fullName>
    </submittedName>
</protein>
<evidence type="ECO:0000313" key="2">
    <source>
        <dbReference type="EMBL" id="CAD7690011.1"/>
    </source>
</evidence>
<organism evidence="2 3">
    <name type="scientific">Nyctereutes procyonoides</name>
    <name type="common">Raccoon dog</name>
    <name type="synonym">Canis procyonoides</name>
    <dbReference type="NCBI Taxonomy" id="34880"/>
    <lineage>
        <taxon>Eukaryota</taxon>
        <taxon>Metazoa</taxon>
        <taxon>Chordata</taxon>
        <taxon>Craniata</taxon>
        <taxon>Vertebrata</taxon>
        <taxon>Euteleostomi</taxon>
        <taxon>Mammalia</taxon>
        <taxon>Eutheria</taxon>
        <taxon>Laurasiatheria</taxon>
        <taxon>Carnivora</taxon>
        <taxon>Caniformia</taxon>
        <taxon>Canidae</taxon>
        <taxon>Nyctereutes</taxon>
    </lineage>
</organism>
<dbReference type="AlphaFoldDB" id="A0A811ZMQ6"/>
<proteinExistence type="predicted"/>
<dbReference type="Proteomes" id="UP000645828">
    <property type="component" value="Unassembled WGS sequence"/>
</dbReference>
<comment type="caution">
    <text evidence="2">The sequence shown here is derived from an EMBL/GenBank/DDBJ whole genome shotgun (WGS) entry which is preliminary data.</text>
</comment>
<dbReference type="EMBL" id="CAJHUB010000769">
    <property type="protein sequence ID" value="CAD7690011.1"/>
    <property type="molecule type" value="Genomic_DNA"/>
</dbReference>
<evidence type="ECO:0000256" key="1">
    <source>
        <dbReference type="SAM" id="MobiDB-lite"/>
    </source>
</evidence>
<feature type="region of interest" description="Disordered" evidence="1">
    <location>
        <begin position="27"/>
        <end position="52"/>
    </location>
</feature>
<evidence type="ECO:0000313" key="3">
    <source>
        <dbReference type="Proteomes" id="UP000645828"/>
    </source>
</evidence>